<comment type="caution">
    <text evidence="4">The sequence shown here is derived from an EMBL/GenBank/DDBJ whole genome shotgun (WGS) entry which is preliminary data.</text>
</comment>
<evidence type="ECO:0000259" key="2">
    <source>
        <dbReference type="Pfam" id="PF23571"/>
    </source>
</evidence>
<comment type="similarity">
    <text evidence="1">Belongs to the IAA-amido conjugating enzyme family.</text>
</comment>
<dbReference type="Proteomes" id="UP001633002">
    <property type="component" value="Unassembled WGS sequence"/>
</dbReference>
<evidence type="ECO:0000313" key="4">
    <source>
        <dbReference type="EMBL" id="KAL3701537.1"/>
    </source>
</evidence>
<dbReference type="InterPro" id="IPR004993">
    <property type="entry name" value="GH3"/>
</dbReference>
<feature type="domain" description="GH3 C-terminal" evidence="3">
    <location>
        <begin position="171"/>
        <end position="282"/>
    </location>
</feature>
<accession>A0ABD3ID04</accession>
<dbReference type="EMBL" id="JBJQOH010000001">
    <property type="protein sequence ID" value="KAL3701537.1"/>
    <property type="molecule type" value="Genomic_DNA"/>
</dbReference>
<dbReference type="InterPro" id="IPR055378">
    <property type="entry name" value="GH3_C"/>
</dbReference>
<dbReference type="PANTHER" id="PTHR31901">
    <property type="entry name" value="GH3 DOMAIN-CONTAINING PROTEIN"/>
    <property type="match status" value="1"/>
</dbReference>
<gene>
    <name evidence="4" type="ORF">R1sor_019559</name>
</gene>
<evidence type="ECO:0000313" key="5">
    <source>
        <dbReference type="Proteomes" id="UP001633002"/>
    </source>
</evidence>
<dbReference type="Pfam" id="PF23572">
    <property type="entry name" value="GH3_C"/>
    <property type="match status" value="1"/>
</dbReference>
<evidence type="ECO:0000259" key="3">
    <source>
        <dbReference type="Pfam" id="PF23572"/>
    </source>
</evidence>
<sequence length="323" mass="36488">MIRHKCLGKGWKGIVRSLWPKCKVVEAICTGSMAAYLPLLDHYTDNLPVLSGVYVTTEGSFGVNMDPTCPTEVTSYTLIPTEAYFEFILLSDDRQENNHKDQIVDLTNVKEGHEYKILITTVSGLCRYRIGDVLKVVVFYNATPKFQFVRREGTVLSVDVEKTDERELFLGVTRAAKLLEDHLGLILEDYTSTVDLSTSPPHYVIYLELKNDESAIQDVPTDILEKCGSTVELSFNVMYSKLRFRNQIGPLEFRIVQEKTFEKISALALLRGAAPAQFKTPRGLGPQHSHYLEVLTNGLIQRYVSQSCPFRDDSDIRPAYPVP</sequence>
<evidence type="ECO:0000256" key="1">
    <source>
        <dbReference type="ARBA" id="ARBA00008068"/>
    </source>
</evidence>
<dbReference type="Pfam" id="PF03321">
    <property type="entry name" value="GH3"/>
    <property type="match status" value="1"/>
</dbReference>
<proteinExistence type="inferred from homology"/>
<name>A0ABD3ID04_9MARC</name>
<protein>
    <recommendedName>
        <fullName evidence="6">GH3 domain-containing protein</fullName>
    </recommendedName>
</protein>
<dbReference type="PANTHER" id="PTHR31901:SF9">
    <property type="entry name" value="GH3 DOMAIN-CONTAINING PROTEIN"/>
    <property type="match status" value="1"/>
</dbReference>
<keyword evidence="5" id="KW-1185">Reference proteome</keyword>
<dbReference type="Pfam" id="PF23571">
    <property type="entry name" value="GH3_M"/>
    <property type="match status" value="1"/>
</dbReference>
<dbReference type="InterPro" id="IPR055377">
    <property type="entry name" value="GH3_M"/>
</dbReference>
<organism evidence="4 5">
    <name type="scientific">Riccia sorocarpa</name>
    <dbReference type="NCBI Taxonomy" id="122646"/>
    <lineage>
        <taxon>Eukaryota</taxon>
        <taxon>Viridiplantae</taxon>
        <taxon>Streptophyta</taxon>
        <taxon>Embryophyta</taxon>
        <taxon>Marchantiophyta</taxon>
        <taxon>Marchantiopsida</taxon>
        <taxon>Marchantiidae</taxon>
        <taxon>Marchantiales</taxon>
        <taxon>Ricciaceae</taxon>
        <taxon>Riccia</taxon>
    </lineage>
</organism>
<dbReference type="AlphaFoldDB" id="A0ABD3ID04"/>
<evidence type="ECO:0008006" key="6">
    <source>
        <dbReference type="Google" id="ProtNLM"/>
    </source>
</evidence>
<reference evidence="4 5" key="1">
    <citation type="submission" date="2024-09" db="EMBL/GenBank/DDBJ databases">
        <title>Chromosome-scale assembly of Riccia sorocarpa.</title>
        <authorList>
            <person name="Paukszto L."/>
        </authorList>
    </citation>
    <scope>NUCLEOTIDE SEQUENCE [LARGE SCALE GENOMIC DNA]</scope>
    <source>
        <strain evidence="4">LP-2024</strain>
        <tissue evidence="4">Aerial parts of the thallus</tissue>
    </source>
</reference>
<feature type="domain" description="GH3 middle" evidence="2">
    <location>
        <begin position="76"/>
        <end position="151"/>
    </location>
</feature>